<dbReference type="GO" id="GO:0006508">
    <property type="term" value="P:proteolysis"/>
    <property type="evidence" value="ECO:0007669"/>
    <property type="project" value="UniProtKB-KW"/>
</dbReference>
<reference evidence="1 2" key="1">
    <citation type="submission" date="2020-01" db="EMBL/GenBank/DDBJ databases">
        <title>Draft genome assembly of Ensifer adhaerens T173.</title>
        <authorList>
            <person name="Craig J.E."/>
            <person name="Stinchcombe J.R."/>
        </authorList>
    </citation>
    <scope>NUCLEOTIDE SEQUENCE [LARGE SCALE GENOMIC DNA]</scope>
    <source>
        <strain evidence="1 2">T173</strain>
    </source>
</reference>
<dbReference type="Pfam" id="PF13975">
    <property type="entry name" value="gag-asp_proteas"/>
    <property type="match status" value="1"/>
</dbReference>
<dbReference type="InterPro" id="IPR034122">
    <property type="entry name" value="Retropepsin-like_bacterial"/>
</dbReference>
<dbReference type="SUPFAM" id="SSF50630">
    <property type="entry name" value="Acid proteases"/>
    <property type="match status" value="1"/>
</dbReference>
<dbReference type="NCBIfam" id="TIGR02281">
    <property type="entry name" value="clan_AA_DTGA"/>
    <property type="match status" value="1"/>
</dbReference>
<keyword evidence="1" id="KW-0378">Hydrolase</keyword>
<dbReference type="InterPro" id="IPR021109">
    <property type="entry name" value="Peptidase_aspartic_dom_sf"/>
</dbReference>
<dbReference type="CDD" id="cd05483">
    <property type="entry name" value="retropepsin_like_bacteria"/>
    <property type="match status" value="1"/>
</dbReference>
<proteinExistence type="predicted"/>
<sequence length="176" mass="18321">MFVRLLTFAGGIAIAALVIPDLASSYLSNAETAATDKPAVNNSLPATTAKYASGKGVVLEADRSGHFFGAFRINGRTERGMVDTGASTIAINVSTARRLGLSAGALTFNARVRTANGDVDAARAKLTRVEIGGISLRDVDALVLPDKALAGMLVGMSFLGRLSSYRVENGALHLVR</sequence>
<evidence type="ECO:0000313" key="2">
    <source>
        <dbReference type="Proteomes" id="UP000744980"/>
    </source>
</evidence>
<protein>
    <submittedName>
        <fullName evidence="1">TIGR02281 family clan AA aspartic protease</fullName>
        <ecNumber evidence="1">3.4.23.-</ecNumber>
    </submittedName>
</protein>
<evidence type="ECO:0000313" key="1">
    <source>
        <dbReference type="EMBL" id="MBM3089757.1"/>
    </source>
</evidence>
<name>A0AAW4FC98_9HYPH</name>
<accession>A0AAW4FC98</accession>
<organism evidence="1 2">
    <name type="scientific">Ensifer canadensis</name>
    <dbReference type="NCBI Taxonomy" id="555315"/>
    <lineage>
        <taxon>Bacteria</taxon>
        <taxon>Pseudomonadati</taxon>
        <taxon>Pseudomonadota</taxon>
        <taxon>Alphaproteobacteria</taxon>
        <taxon>Hyphomicrobiales</taxon>
        <taxon>Rhizobiaceae</taxon>
        <taxon>Sinorhizobium/Ensifer group</taxon>
        <taxon>Ensifer</taxon>
    </lineage>
</organism>
<dbReference type="Proteomes" id="UP000744980">
    <property type="component" value="Unassembled WGS sequence"/>
</dbReference>
<keyword evidence="2" id="KW-1185">Reference proteome</keyword>
<dbReference type="EMBL" id="WXFA01000002">
    <property type="protein sequence ID" value="MBM3089757.1"/>
    <property type="molecule type" value="Genomic_DNA"/>
</dbReference>
<dbReference type="Gene3D" id="2.40.70.10">
    <property type="entry name" value="Acid Proteases"/>
    <property type="match status" value="1"/>
</dbReference>
<comment type="caution">
    <text evidence="1">The sequence shown here is derived from an EMBL/GenBank/DDBJ whole genome shotgun (WGS) entry which is preliminary data.</text>
</comment>
<dbReference type="PROSITE" id="PS00141">
    <property type="entry name" value="ASP_PROTEASE"/>
    <property type="match status" value="1"/>
</dbReference>
<dbReference type="RefSeq" id="WP_025425382.1">
    <property type="nucleotide sequence ID" value="NZ_CP083370.1"/>
</dbReference>
<gene>
    <name evidence="1" type="ORF">GFB56_02870</name>
</gene>
<dbReference type="AlphaFoldDB" id="A0AAW4FC98"/>
<keyword evidence="1" id="KW-0645">Protease</keyword>
<dbReference type="GO" id="GO:0004190">
    <property type="term" value="F:aspartic-type endopeptidase activity"/>
    <property type="evidence" value="ECO:0007669"/>
    <property type="project" value="InterPro"/>
</dbReference>
<dbReference type="InterPro" id="IPR011969">
    <property type="entry name" value="Clan_AA_Asp_peptidase_C"/>
</dbReference>
<dbReference type="EC" id="3.4.23.-" evidence="1"/>
<dbReference type="InterPro" id="IPR001969">
    <property type="entry name" value="Aspartic_peptidase_AS"/>
</dbReference>